<comment type="caution">
    <text evidence="3">The sequence shown here is derived from an EMBL/GenBank/DDBJ whole genome shotgun (WGS) entry which is preliminary data.</text>
</comment>
<feature type="region of interest" description="Disordered" evidence="1">
    <location>
        <begin position="505"/>
        <end position="532"/>
    </location>
</feature>
<name>A0AAW1PVF3_9CHLO</name>
<evidence type="ECO:0000256" key="1">
    <source>
        <dbReference type="SAM" id="MobiDB-lite"/>
    </source>
</evidence>
<feature type="compositionally biased region" description="Acidic residues" evidence="1">
    <location>
        <begin position="523"/>
        <end position="532"/>
    </location>
</feature>
<dbReference type="SMART" id="SM00668">
    <property type="entry name" value="CTLH"/>
    <property type="match status" value="2"/>
</dbReference>
<evidence type="ECO:0000313" key="3">
    <source>
        <dbReference type="EMBL" id="KAK9812138.1"/>
    </source>
</evidence>
<organism evidence="3 4">
    <name type="scientific">Symbiochloris irregularis</name>
    <dbReference type="NCBI Taxonomy" id="706552"/>
    <lineage>
        <taxon>Eukaryota</taxon>
        <taxon>Viridiplantae</taxon>
        <taxon>Chlorophyta</taxon>
        <taxon>core chlorophytes</taxon>
        <taxon>Trebouxiophyceae</taxon>
        <taxon>Trebouxiales</taxon>
        <taxon>Trebouxiaceae</taxon>
        <taxon>Symbiochloris</taxon>
    </lineage>
</organism>
<dbReference type="EMBL" id="JALJOQ010000009">
    <property type="protein sequence ID" value="KAK9812138.1"/>
    <property type="molecule type" value="Genomic_DNA"/>
</dbReference>
<dbReference type="Pfam" id="PF10607">
    <property type="entry name" value="CTLH"/>
    <property type="match status" value="1"/>
</dbReference>
<reference evidence="3 4" key="1">
    <citation type="journal article" date="2024" name="Nat. Commun.">
        <title>Phylogenomics reveals the evolutionary origins of lichenization in chlorophyte algae.</title>
        <authorList>
            <person name="Puginier C."/>
            <person name="Libourel C."/>
            <person name="Otte J."/>
            <person name="Skaloud P."/>
            <person name="Haon M."/>
            <person name="Grisel S."/>
            <person name="Petersen M."/>
            <person name="Berrin J.G."/>
            <person name="Delaux P.M."/>
            <person name="Dal Grande F."/>
            <person name="Keller J."/>
        </authorList>
    </citation>
    <scope>NUCLEOTIDE SEQUENCE [LARGE SCALE GENOMIC DNA]</scope>
    <source>
        <strain evidence="3 4">SAG 2036</strain>
    </source>
</reference>
<dbReference type="InterPro" id="IPR024964">
    <property type="entry name" value="CTLH/CRA"/>
</dbReference>
<dbReference type="Pfam" id="PF14555">
    <property type="entry name" value="UBA_4"/>
    <property type="match status" value="1"/>
</dbReference>
<sequence>MQEAPEIAEAVLTGRIDDVLRLSAKLGLLQDNRLLFQLRQHEAAEHGRRGNDLALLGCLRQHLAPLALQAYPEAYGEMRASLPKLLQLNPHRVQPQSSKDLPGSDSQRVPLAGLLRRTVRQLKGGCSSCFELMLTHLLLTHRTQQSSAADLKGLAGEREIQHLREAARLTREEAIQSLAHTSGDVYAALNNELSSYHLHLTLLDGMIQEYAAYRRLHQHTGTHHTQKISAKYDVATPLEAGINDGSIRAAKRHCSRDSTPREDSHLSASPSHHSHVTSDEDKESIVKAVKALKMDGLCHSTGISVTPVSSPPRKLARLHEPSLEAKLHGIPEGDGSKVPRQQDFSRLMQLLDKLDAQRFAELEDEIQLLDPSVFDNDPGLLFQLRREQFRSLVNSKQVPEAISFARCKLTPITVQHPQLLPLLKESMAVLLEKEQEPSKRDGPLLMSSLHDNLQAALLKPLGLRLPMLLTLLQDLLACTRQDRGVQTSISAGHALDTVAAPDDLPGLMSASSSEGDVPWTAMGEDDDDENEQVQEEDVLQLMEVTALHRGQAIDLLEEHDGDLMSALESAFS</sequence>
<dbReference type="InterPro" id="IPR006595">
    <property type="entry name" value="CTLH_C"/>
</dbReference>
<feature type="compositionally biased region" description="Basic and acidic residues" evidence="1">
    <location>
        <begin position="255"/>
        <end position="265"/>
    </location>
</feature>
<dbReference type="AlphaFoldDB" id="A0AAW1PVF3"/>
<gene>
    <name evidence="3" type="ORF">WJX73_010504</name>
</gene>
<keyword evidence="4" id="KW-1185">Reference proteome</keyword>
<protein>
    <recommendedName>
        <fullName evidence="2">CTLH domain-containing protein</fullName>
    </recommendedName>
</protein>
<accession>A0AAW1PVF3</accession>
<feature type="domain" description="CTLH" evidence="2">
    <location>
        <begin position="1"/>
        <end position="54"/>
    </location>
</feature>
<evidence type="ECO:0000259" key="2">
    <source>
        <dbReference type="SMART" id="SM00668"/>
    </source>
</evidence>
<dbReference type="Proteomes" id="UP001465755">
    <property type="component" value="Unassembled WGS sequence"/>
</dbReference>
<proteinExistence type="predicted"/>
<feature type="domain" description="CTLH" evidence="2">
    <location>
        <begin position="343"/>
        <end position="400"/>
    </location>
</feature>
<evidence type="ECO:0000313" key="4">
    <source>
        <dbReference type="Proteomes" id="UP001465755"/>
    </source>
</evidence>
<feature type="region of interest" description="Disordered" evidence="1">
    <location>
        <begin position="246"/>
        <end position="282"/>
    </location>
</feature>